<evidence type="ECO:0000256" key="8">
    <source>
        <dbReference type="PIRSR" id="PIRSR006809-2"/>
    </source>
</evidence>
<sequence length="417" mass="47639">MSERRYDVEKVILVGVETQENFKTFDESMTELGNLAETAQGEVIGELIQKRQVIDRRTILGKGKLQELASLIQSKEADTVIFNHELTARQARLIEEEVQVKVIDRVQLILDIFAMRAKSKEGQLQVELAQLNYLLPRLVGQGTALSRLGGGIGTRGPGETKLETDRRHIRHKVTIIKRELKETSEHRERSRQKRKDSSVFQIGLIGYTNAGKSTILNLLTNTKTYAEDQLFATLDPLTKKWQLPDGLETTLTDTVGFIQDLPTQLIEAFQSTLEESRSVDLLLHVVDVTSENRNQQEKTVLELLDTLEMNHIPVLTVYNKADQLLDTSQFVPTIYPNCLISAFEDSGKNILTEAILKRLKEIFVPFEIHLEANEAYLLNQMPKEVLIESYEYLEEENSYQVKGYCQKHSKWLQRAID</sequence>
<dbReference type="Gene3D" id="6.10.250.2860">
    <property type="match status" value="1"/>
</dbReference>
<evidence type="ECO:0000256" key="4">
    <source>
        <dbReference type="ARBA" id="ARBA00022842"/>
    </source>
</evidence>
<name>A0A430B7U7_9ENTE</name>
<feature type="binding site" evidence="7">
    <location>
        <begin position="319"/>
        <end position="322"/>
    </location>
    <ligand>
        <name>GTP</name>
        <dbReference type="ChEBI" id="CHEBI:37565"/>
    </ligand>
</feature>
<dbReference type="PANTHER" id="PTHR10229:SF0">
    <property type="entry name" value="GTP-BINDING PROTEIN 6-RELATED"/>
    <property type="match status" value="1"/>
</dbReference>
<keyword evidence="2 8" id="KW-0479">Metal-binding</keyword>
<dbReference type="GO" id="GO:0005525">
    <property type="term" value="F:GTP binding"/>
    <property type="evidence" value="ECO:0007669"/>
    <property type="project" value="UniProtKB-UniRule"/>
</dbReference>
<dbReference type="PROSITE" id="PS51705">
    <property type="entry name" value="G_HFLX"/>
    <property type="match status" value="1"/>
</dbReference>
<comment type="function">
    <text evidence="6">GTPase that associates with the 50S ribosomal subunit and may have a role during protein synthesis or ribosome biogenesis.</text>
</comment>
<gene>
    <name evidence="6" type="primary">hflX</name>
    <name evidence="10" type="ORF">CBF28_02485</name>
</gene>
<dbReference type="CDD" id="cd01878">
    <property type="entry name" value="HflX"/>
    <property type="match status" value="1"/>
</dbReference>
<evidence type="ECO:0000259" key="9">
    <source>
        <dbReference type="PROSITE" id="PS51705"/>
    </source>
</evidence>
<feature type="binding site" evidence="7">
    <location>
        <begin position="206"/>
        <end position="213"/>
    </location>
    <ligand>
        <name>GTP</name>
        <dbReference type="ChEBI" id="CHEBI:37565"/>
    </ligand>
</feature>
<dbReference type="GO" id="GO:0043022">
    <property type="term" value="F:ribosome binding"/>
    <property type="evidence" value="ECO:0007669"/>
    <property type="project" value="TreeGrafter"/>
</dbReference>
<dbReference type="PRINTS" id="PR00326">
    <property type="entry name" value="GTP1OBG"/>
</dbReference>
<protein>
    <recommendedName>
        <fullName evidence="6">GTPase HflX</fullName>
    </recommendedName>
    <alternativeName>
        <fullName evidence="6">GTP-binding protein HflX</fullName>
    </alternativeName>
</protein>
<reference evidence="10 11" key="1">
    <citation type="submission" date="2017-05" db="EMBL/GenBank/DDBJ databases">
        <title>Vagococcus spp. assemblies.</title>
        <authorList>
            <person name="Gulvik C.A."/>
        </authorList>
    </citation>
    <scope>NUCLEOTIDE SEQUENCE [LARGE SCALE GENOMIC DNA]</scope>
    <source>
        <strain evidence="10 11">SS1714</strain>
    </source>
</reference>
<accession>A0A430B7U7</accession>
<keyword evidence="4 8" id="KW-0460">Magnesium</keyword>
<dbReference type="SUPFAM" id="SSF52540">
    <property type="entry name" value="P-loop containing nucleoside triphosphate hydrolases"/>
    <property type="match status" value="1"/>
</dbReference>
<comment type="caution">
    <text evidence="10">The sequence shown here is derived from an EMBL/GenBank/DDBJ whole genome shotgun (WGS) entry which is preliminary data.</text>
</comment>
<keyword evidence="11" id="KW-1185">Reference proteome</keyword>
<dbReference type="HAMAP" id="MF_00900">
    <property type="entry name" value="GTPase_HflX"/>
    <property type="match status" value="1"/>
</dbReference>
<dbReference type="InterPro" id="IPR032305">
    <property type="entry name" value="GTP-bd_M"/>
</dbReference>
<proteinExistence type="inferred from homology"/>
<evidence type="ECO:0000256" key="1">
    <source>
        <dbReference type="ARBA" id="ARBA00022490"/>
    </source>
</evidence>
<dbReference type="Proteomes" id="UP000288028">
    <property type="component" value="Unassembled WGS sequence"/>
</dbReference>
<evidence type="ECO:0000256" key="5">
    <source>
        <dbReference type="ARBA" id="ARBA00023134"/>
    </source>
</evidence>
<feature type="binding site" evidence="8">
    <location>
        <position position="213"/>
    </location>
    <ligand>
        <name>Mg(2+)</name>
        <dbReference type="ChEBI" id="CHEBI:18420"/>
    </ligand>
</feature>
<dbReference type="Pfam" id="PF01926">
    <property type="entry name" value="MMR_HSR1"/>
    <property type="match status" value="1"/>
</dbReference>
<evidence type="ECO:0000256" key="3">
    <source>
        <dbReference type="ARBA" id="ARBA00022741"/>
    </source>
</evidence>
<feature type="binding site" evidence="8">
    <location>
        <position position="233"/>
    </location>
    <ligand>
        <name>Mg(2+)</name>
        <dbReference type="ChEBI" id="CHEBI:18420"/>
    </ligand>
</feature>
<feature type="domain" description="Hflx-type G" evidence="9">
    <location>
        <begin position="200"/>
        <end position="363"/>
    </location>
</feature>
<dbReference type="InterPro" id="IPR027417">
    <property type="entry name" value="P-loop_NTPase"/>
</dbReference>
<dbReference type="PIRSF" id="PIRSF006809">
    <property type="entry name" value="GTP-binding_hflX_prd"/>
    <property type="match status" value="1"/>
</dbReference>
<evidence type="ECO:0000256" key="6">
    <source>
        <dbReference type="HAMAP-Rule" id="MF_00900"/>
    </source>
</evidence>
<keyword evidence="3 6" id="KW-0547">Nucleotide-binding</keyword>
<evidence type="ECO:0000313" key="11">
    <source>
        <dbReference type="Proteomes" id="UP000288028"/>
    </source>
</evidence>
<dbReference type="GO" id="GO:0005737">
    <property type="term" value="C:cytoplasm"/>
    <property type="evidence" value="ECO:0007669"/>
    <property type="project" value="UniProtKB-SubCell"/>
</dbReference>
<dbReference type="Gene3D" id="3.40.50.300">
    <property type="entry name" value="P-loop containing nucleotide triphosphate hydrolases"/>
    <property type="match status" value="1"/>
</dbReference>
<feature type="binding site" evidence="7">
    <location>
        <begin position="231"/>
        <end position="235"/>
    </location>
    <ligand>
        <name>GTP</name>
        <dbReference type="ChEBI" id="CHEBI:37565"/>
    </ligand>
</feature>
<comment type="cofactor">
    <cofactor evidence="8">
        <name>Mg(2+)</name>
        <dbReference type="ChEBI" id="CHEBI:18420"/>
    </cofactor>
</comment>
<dbReference type="InterPro" id="IPR042108">
    <property type="entry name" value="GTPase_HflX_N_sf"/>
</dbReference>
<feature type="binding site" evidence="7">
    <location>
        <begin position="253"/>
        <end position="256"/>
    </location>
    <ligand>
        <name>GTP</name>
        <dbReference type="ChEBI" id="CHEBI:37565"/>
    </ligand>
</feature>
<evidence type="ECO:0000256" key="7">
    <source>
        <dbReference type="PIRSR" id="PIRSR006809-1"/>
    </source>
</evidence>
<dbReference type="InterPro" id="IPR025121">
    <property type="entry name" value="GTPase_HflX_N"/>
</dbReference>
<keyword evidence="5 6" id="KW-0342">GTP-binding</keyword>
<dbReference type="GO" id="GO:0046872">
    <property type="term" value="F:metal ion binding"/>
    <property type="evidence" value="ECO:0007669"/>
    <property type="project" value="UniProtKB-KW"/>
</dbReference>
<dbReference type="InterPro" id="IPR016496">
    <property type="entry name" value="GTPase_HflX"/>
</dbReference>
<dbReference type="AlphaFoldDB" id="A0A430B7U7"/>
<organism evidence="10 11">
    <name type="scientific">Vagococcus carniphilus</name>
    <dbReference type="NCBI Taxonomy" id="218144"/>
    <lineage>
        <taxon>Bacteria</taxon>
        <taxon>Bacillati</taxon>
        <taxon>Bacillota</taxon>
        <taxon>Bacilli</taxon>
        <taxon>Lactobacillales</taxon>
        <taxon>Enterococcaceae</taxon>
        <taxon>Vagococcus</taxon>
    </lineage>
</organism>
<dbReference type="Pfam" id="PF13167">
    <property type="entry name" value="GTP-bdg_N"/>
    <property type="match status" value="1"/>
</dbReference>
<evidence type="ECO:0000313" key="10">
    <source>
        <dbReference type="EMBL" id="RSU16414.1"/>
    </source>
</evidence>
<dbReference type="InterPro" id="IPR006073">
    <property type="entry name" value="GTP-bd"/>
</dbReference>
<dbReference type="InterPro" id="IPR030394">
    <property type="entry name" value="G_HFLX_dom"/>
</dbReference>
<comment type="subunit">
    <text evidence="6">Monomer. Associates with the 50S ribosomal subunit.</text>
</comment>
<dbReference type="Gene3D" id="3.40.50.11060">
    <property type="entry name" value="GTPase HflX, N-terminal domain"/>
    <property type="match status" value="1"/>
</dbReference>
<comment type="similarity">
    <text evidence="6">Belongs to the TRAFAC class OBG-HflX-like GTPase superfamily. HflX GTPase family.</text>
</comment>
<dbReference type="GO" id="GO:0003924">
    <property type="term" value="F:GTPase activity"/>
    <property type="evidence" value="ECO:0007669"/>
    <property type="project" value="UniProtKB-UniRule"/>
</dbReference>
<evidence type="ECO:0000256" key="2">
    <source>
        <dbReference type="ARBA" id="ARBA00022723"/>
    </source>
</evidence>
<keyword evidence="1 6" id="KW-0963">Cytoplasm</keyword>
<dbReference type="EMBL" id="NGKB01000002">
    <property type="protein sequence ID" value="RSU16414.1"/>
    <property type="molecule type" value="Genomic_DNA"/>
</dbReference>
<dbReference type="OrthoDB" id="9812272at2"/>
<dbReference type="PANTHER" id="PTHR10229">
    <property type="entry name" value="GTP-BINDING PROTEIN HFLX"/>
    <property type="match status" value="1"/>
</dbReference>
<dbReference type="Pfam" id="PF16360">
    <property type="entry name" value="GTP-bdg_M"/>
    <property type="match status" value="1"/>
</dbReference>
<dbReference type="NCBIfam" id="TIGR03156">
    <property type="entry name" value="GTP_HflX"/>
    <property type="match status" value="1"/>
</dbReference>
<dbReference type="FunFam" id="3.40.50.11060:FF:000001">
    <property type="entry name" value="GTPase HflX"/>
    <property type="match status" value="1"/>
</dbReference>
<comment type="subcellular location">
    <subcellularLocation>
        <location evidence="6">Cytoplasm</location>
    </subcellularLocation>
    <text evidence="6">May associate with membranes.</text>
</comment>